<protein>
    <submittedName>
        <fullName evidence="8">DNA repair protein XRCC4 isoform X2</fullName>
    </submittedName>
</protein>
<sequence>MDAIRHTCLKLEVPTNAQPDGRVSIFVKGTWYQHRFDLSITDGLNAWTCHATEDEVRLRAEQWDQEPSDYVGLAERYLGFQQPDSVYDFADVGNGDKREEVVRKTQSFEKLKVESEKCLAQSERICEEKVEFETALYAKFLNVLNTKKAKLREYRDQFPKQTTTSSKLKQDDEYSDKTESFDDDSDAEKN</sequence>
<dbReference type="AlphaFoldDB" id="A0A6J1I3G3"/>
<dbReference type="Pfam" id="PF06632">
    <property type="entry name" value="XRCC4"/>
    <property type="match status" value="1"/>
</dbReference>
<dbReference type="InterPro" id="IPR010585">
    <property type="entry name" value="DNA_repair_prot_XRCC4"/>
</dbReference>
<comment type="subcellular location">
    <subcellularLocation>
        <location evidence="1">Nucleus</location>
    </subcellularLocation>
</comment>
<evidence type="ECO:0000256" key="3">
    <source>
        <dbReference type="ARBA" id="ARBA00023204"/>
    </source>
</evidence>
<dbReference type="RefSeq" id="XP_022971997.1">
    <property type="nucleotide sequence ID" value="XM_023116229.1"/>
</dbReference>
<evidence type="ECO:0000256" key="2">
    <source>
        <dbReference type="ARBA" id="ARBA00022763"/>
    </source>
</evidence>
<evidence type="ECO:0000256" key="1">
    <source>
        <dbReference type="ARBA" id="ARBA00004123"/>
    </source>
</evidence>
<gene>
    <name evidence="8" type="primary">LOC111470647</name>
</gene>
<dbReference type="GO" id="GO:0003677">
    <property type="term" value="F:DNA binding"/>
    <property type="evidence" value="ECO:0007669"/>
    <property type="project" value="InterPro"/>
</dbReference>
<dbReference type="InterPro" id="IPR053961">
    <property type="entry name" value="XRCC4_N"/>
</dbReference>
<evidence type="ECO:0000313" key="7">
    <source>
        <dbReference type="Proteomes" id="UP000504608"/>
    </source>
</evidence>
<dbReference type="Gene3D" id="1.20.5.370">
    <property type="match status" value="1"/>
</dbReference>
<evidence type="ECO:0000259" key="6">
    <source>
        <dbReference type="Pfam" id="PF06632"/>
    </source>
</evidence>
<dbReference type="GO" id="GO:0005958">
    <property type="term" value="C:DNA-dependent protein kinase-DNA ligase 4 complex"/>
    <property type="evidence" value="ECO:0007669"/>
    <property type="project" value="TreeGrafter"/>
</dbReference>
<keyword evidence="2" id="KW-0227">DNA damage</keyword>
<reference evidence="8" key="1">
    <citation type="submission" date="2025-08" db="UniProtKB">
        <authorList>
            <consortium name="RefSeq"/>
        </authorList>
    </citation>
    <scope>IDENTIFICATION</scope>
    <source>
        <tissue evidence="8">Young leaves</tissue>
    </source>
</reference>
<dbReference type="PANTHER" id="PTHR28559">
    <property type="entry name" value="DNA REPAIR PROTEIN XRCC4"/>
    <property type="match status" value="1"/>
</dbReference>
<proteinExistence type="predicted"/>
<dbReference type="InterPro" id="IPR038051">
    <property type="entry name" value="XRCC4-like_N_sf"/>
</dbReference>
<dbReference type="SUPFAM" id="SSF58022">
    <property type="entry name" value="XRCC4, C-terminal oligomerization domain"/>
    <property type="match status" value="1"/>
</dbReference>
<dbReference type="GO" id="GO:0032807">
    <property type="term" value="C:DNA ligase IV complex"/>
    <property type="evidence" value="ECO:0007669"/>
    <property type="project" value="TreeGrafter"/>
</dbReference>
<keyword evidence="3" id="KW-0234">DNA repair</keyword>
<feature type="compositionally biased region" description="Acidic residues" evidence="5">
    <location>
        <begin position="181"/>
        <end position="190"/>
    </location>
</feature>
<dbReference type="GO" id="GO:0010165">
    <property type="term" value="P:response to X-ray"/>
    <property type="evidence" value="ECO:0007669"/>
    <property type="project" value="TreeGrafter"/>
</dbReference>
<organism evidence="7 8">
    <name type="scientific">Cucurbita maxima</name>
    <name type="common">Pumpkin</name>
    <name type="synonym">Winter squash</name>
    <dbReference type="NCBI Taxonomy" id="3661"/>
    <lineage>
        <taxon>Eukaryota</taxon>
        <taxon>Viridiplantae</taxon>
        <taxon>Streptophyta</taxon>
        <taxon>Embryophyta</taxon>
        <taxon>Tracheophyta</taxon>
        <taxon>Spermatophyta</taxon>
        <taxon>Magnoliopsida</taxon>
        <taxon>eudicotyledons</taxon>
        <taxon>Gunneridae</taxon>
        <taxon>Pentapetalae</taxon>
        <taxon>rosids</taxon>
        <taxon>fabids</taxon>
        <taxon>Cucurbitales</taxon>
        <taxon>Cucurbitaceae</taxon>
        <taxon>Cucurbiteae</taxon>
        <taxon>Cucurbita</taxon>
    </lineage>
</organism>
<feature type="region of interest" description="Disordered" evidence="5">
    <location>
        <begin position="155"/>
        <end position="190"/>
    </location>
</feature>
<evidence type="ECO:0000313" key="8">
    <source>
        <dbReference type="RefSeq" id="XP_022971997.1"/>
    </source>
</evidence>
<dbReference type="Gene3D" id="2.170.210.10">
    <property type="entry name" value="DNA double-strand break repair and VJ recombination XRCC4, N-terminal"/>
    <property type="match status" value="1"/>
</dbReference>
<evidence type="ECO:0000256" key="4">
    <source>
        <dbReference type="ARBA" id="ARBA00023242"/>
    </source>
</evidence>
<accession>A0A6J1I3G3</accession>
<dbReference type="GO" id="GO:0006310">
    <property type="term" value="P:DNA recombination"/>
    <property type="evidence" value="ECO:0007669"/>
    <property type="project" value="InterPro"/>
</dbReference>
<dbReference type="InterPro" id="IPR014751">
    <property type="entry name" value="XRCC4-like_C"/>
</dbReference>
<name>A0A6J1I3G3_CUCMA</name>
<feature type="compositionally biased region" description="Basic and acidic residues" evidence="5">
    <location>
        <begin position="168"/>
        <end position="180"/>
    </location>
</feature>
<keyword evidence="4" id="KW-0539">Nucleus</keyword>
<feature type="domain" description="XRCC4 N-terminal" evidence="6">
    <location>
        <begin position="24"/>
        <end position="117"/>
    </location>
</feature>
<keyword evidence="7" id="KW-1185">Reference proteome</keyword>
<dbReference type="GeneID" id="111470647"/>
<dbReference type="GO" id="GO:0006303">
    <property type="term" value="P:double-strand break repair via nonhomologous end joining"/>
    <property type="evidence" value="ECO:0007669"/>
    <property type="project" value="UniProtKB-ARBA"/>
</dbReference>
<dbReference type="Proteomes" id="UP000504608">
    <property type="component" value="Unplaced"/>
</dbReference>
<dbReference type="PANTHER" id="PTHR28559:SF1">
    <property type="entry name" value="DNA REPAIR PROTEIN XRCC4"/>
    <property type="match status" value="1"/>
</dbReference>
<evidence type="ECO:0000256" key="5">
    <source>
        <dbReference type="SAM" id="MobiDB-lite"/>
    </source>
</evidence>